<feature type="transmembrane region" description="Helical" evidence="1">
    <location>
        <begin position="6"/>
        <end position="24"/>
    </location>
</feature>
<evidence type="ECO:0000313" key="2">
    <source>
        <dbReference type="EMBL" id="GAA2232359.1"/>
    </source>
</evidence>
<keyword evidence="1" id="KW-0812">Transmembrane</keyword>
<evidence type="ECO:0000256" key="1">
    <source>
        <dbReference type="SAM" id="Phobius"/>
    </source>
</evidence>
<keyword evidence="3" id="KW-1185">Reference proteome</keyword>
<accession>A0ABN3DIS0</accession>
<sequence>MVDTWMLVTIIAIAAVAVVIKRLLGEPLNARDLFAPPLVLTGLGIWALTEVKGLTGTDLGWVIAGSVLGVGLGAVRGATIQVYPKEGTLYQRYTGKTFLVIIGSLLVMAAFGFLAVHMGMQAEARPINLSIGVGFLGEALVVGARGLSTGVPFAPEKPRRFERPRI</sequence>
<reference evidence="2 3" key="1">
    <citation type="journal article" date="2019" name="Int. J. Syst. Evol. Microbiol.">
        <title>The Global Catalogue of Microorganisms (GCM) 10K type strain sequencing project: providing services to taxonomists for standard genome sequencing and annotation.</title>
        <authorList>
            <consortium name="The Broad Institute Genomics Platform"/>
            <consortium name="The Broad Institute Genome Sequencing Center for Infectious Disease"/>
            <person name="Wu L."/>
            <person name="Ma J."/>
        </authorList>
    </citation>
    <scope>NUCLEOTIDE SEQUENCE [LARGE SCALE GENOMIC DNA]</scope>
    <source>
        <strain evidence="2 3">JCM 3053</strain>
    </source>
</reference>
<name>A0ABN3DIS0_9ACTN</name>
<evidence type="ECO:0000313" key="3">
    <source>
        <dbReference type="Proteomes" id="UP001501474"/>
    </source>
</evidence>
<feature type="transmembrane region" description="Helical" evidence="1">
    <location>
        <begin position="33"/>
        <end position="49"/>
    </location>
</feature>
<protein>
    <recommendedName>
        <fullName evidence="4">DUF1453 domain-containing protein</fullName>
    </recommendedName>
</protein>
<dbReference type="Proteomes" id="UP001501474">
    <property type="component" value="Unassembled WGS sequence"/>
</dbReference>
<evidence type="ECO:0008006" key="4">
    <source>
        <dbReference type="Google" id="ProtNLM"/>
    </source>
</evidence>
<organism evidence="2 3">
    <name type="scientific">Streptomyces indiaensis</name>
    <dbReference type="NCBI Taxonomy" id="284033"/>
    <lineage>
        <taxon>Bacteria</taxon>
        <taxon>Bacillati</taxon>
        <taxon>Actinomycetota</taxon>
        <taxon>Actinomycetes</taxon>
        <taxon>Kitasatosporales</taxon>
        <taxon>Streptomycetaceae</taxon>
        <taxon>Streptomyces</taxon>
    </lineage>
</organism>
<dbReference type="EMBL" id="BAAART010000058">
    <property type="protein sequence ID" value="GAA2232359.1"/>
    <property type="molecule type" value="Genomic_DNA"/>
</dbReference>
<proteinExistence type="predicted"/>
<gene>
    <name evidence="2" type="ORF">GCM10010104_28090</name>
</gene>
<keyword evidence="1" id="KW-1133">Transmembrane helix</keyword>
<feature type="transmembrane region" description="Helical" evidence="1">
    <location>
        <begin position="98"/>
        <end position="119"/>
    </location>
</feature>
<feature type="transmembrane region" description="Helical" evidence="1">
    <location>
        <begin position="61"/>
        <end position="78"/>
    </location>
</feature>
<comment type="caution">
    <text evidence="2">The sequence shown here is derived from an EMBL/GenBank/DDBJ whole genome shotgun (WGS) entry which is preliminary data.</text>
</comment>
<keyword evidence="1" id="KW-0472">Membrane</keyword>